<dbReference type="Gene3D" id="3.40.109.10">
    <property type="entry name" value="NADH Oxidase"/>
    <property type="match status" value="1"/>
</dbReference>
<dbReference type="Pfam" id="PF00881">
    <property type="entry name" value="Nitroreductase"/>
    <property type="match status" value="1"/>
</dbReference>
<feature type="domain" description="Nitroreductase" evidence="2">
    <location>
        <begin position="176"/>
        <end position="373"/>
    </location>
</feature>
<dbReference type="Proteomes" id="UP000587527">
    <property type="component" value="Unassembled WGS sequence"/>
</dbReference>
<name>A0A841BKJ9_9ACTN</name>
<evidence type="ECO:0000313" key="4">
    <source>
        <dbReference type="Proteomes" id="UP000587527"/>
    </source>
</evidence>
<comment type="caution">
    <text evidence="3">The sequence shown here is derived from an EMBL/GenBank/DDBJ whole genome shotgun (WGS) entry which is preliminary data.</text>
</comment>
<dbReference type="PANTHER" id="PTHR43745:SF2">
    <property type="entry name" value="NITROREDUCTASE MJ1384-RELATED"/>
    <property type="match status" value="1"/>
</dbReference>
<evidence type="ECO:0000313" key="3">
    <source>
        <dbReference type="EMBL" id="MBB5867340.1"/>
    </source>
</evidence>
<accession>A0A841BKJ9</accession>
<gene>
    <name evidence="3" type="ORF">F4553_000719</name>
</gene>
<evidence type="ECO:0000256" key="1">
    <source>
        <dbReference type="SAM" id="MobiDB-lite"/>
    </source>
</evidence>
<keyword evidence="4" id="KW-1185">Reference proteome</keyword>
<dbReference type="InterPro" id="IPR052544">
    <property type="entry name" value="Bacteriocin_Proc_Enz"/>
</dbReference>
<dbReference type="SUPFAM" id="SSF55469">
    <property type="entry name" value="FMN-dependent nitroreductase-like"/>
    <property type="match status" value="1"/>
</dbReference>
<organism evidence="3 4">
    <name type="scientific">Allocatelliglobosispora scoriae</name>
    <dbReference type="NCBI Taxonomy" id="643052"/>
    <lineage>
        <taxon>Bacteria</taxon>
        <taxon>Bacillati</taxon>
        <taxon>Actinomycetota</taxon>
        <taxon>Actinomycetes</taxon>
        <taxon>Micromonosporales</taxon>
        <taxon>Micromonosporaceae</taxon>
        <taxon>Allocatelliglobosispora</taxon>
    </lineage>
</organism>
<dbReference type="InterPro" id="IPR029479">
    <property type="entry name" value="Nitroreductase"/>
</dbReference>
<feature type="region of interest" description="Disordered" evidence="1">
    <location>
        <begin position="209"/>
        <end position="229"/>
    </location>
</feature>
<proteinExistence type="predicted"/>
<dbReference type="PANTHER" id="PTHR43745">
    <property type="entry name" value="NITROREDUCTASE MJ1384-RELATED"/>
    <property type="match status" value="1"/>
</dbReference>
<dbReference type="GO" id="GO:0016491">
    <property type="term" value="F:oxidoreductase activity"/>
    <property type="evidence" value="ECO:0007669"/>
    <property type="project" value="InterPro"/>
</dbReference>
<protein>
    <recommendedName>
        <fullName evidence="2">Nitroreductase domain-containing protein</fullName>
    </recommendedName>
</protein>
<dbReference type="AlphaFoldDB" id="A0A841BKJ9"/>
<dbReference type="InterPro" id="IPR000415">
    <property type="entry name" value="Nitroreductase-like"/>
</dbReference>
<reference evidence="3 4" key="1">
    <citation type="submission" date="2020-08" db="EMBL/GenBank/DDBJ databases">
        <title>Sequencing the genomes of 1000 actinobacteria strains.</title>
        <authorList>
            <person name="Klenk H.-P."/>
        </authorList>
    </citation>
    <scope>NUCLEOTIDE SEQUENCE [LARGE SCALE GENOMIC DNA]</scope>
    <source>
        <strain evidence="3 4">DSM 45362</strain>
    </source>
</reference>
<dbReference type="RefSeq" id="WP_184831946.1">
    <property type="nucleotide sequence ID" value="NZ_JACHMN010000001.1"/>
</dbReference>
<dbReference type="EMBL" id="JACHMN010000001">
    <property type="protein sequence ID" value="MBB5867340.1"/>
    <property type="molecule type" value="Genomic_DNA"/>
</dbReference>
<sequence length="377" mass="41456">MTQAPDAQTIASPDQEMWLVPHTAVTRSLTEPTGFRIAWGEGPARDEITDLSPALAEWLLSLNSPVTPRRMAHTLQTALRIPSAEASALVAGLINRGLFASQPHSLSEGHRIWSAIGWHDAAALHSATRDTALRYEPLDAPTDDLPSVTDHTSVHAVALPPVSRSLDQADFFTAFKDRRTHRNFQNTTLTVQQLADLLHWTFRPAVPNGPAAAEDSASRPVTPFSAQRPGADLPAEPLTAFVLLDPKTGPAELLKVDWRFRYSARHHTLEPAGNGPKIESISELLWDQDFSVGAPAFIIFCVNWREYMARHRSSYGYRLSQLDLGSFMQTALVAASALHLRTFLTPALDDERFAQILGTEDSEQAPCYMLAIGGRES</sequence>
<evidence type="ECO:0000259" key="2">
    <source>
        <dbReference type="Pfam" id="PF00881"/>
    </source>
</evidence>